<feature type="chain" id="PRO_5046392506" evidence="1">
    <location>
        <begin position="19"/>
        <end position="234"/>
    </location>
</feature>
<dbReference type="Gene3D" id="3.40.50.1110">
    <property type="entry name" value="SGNH hydrolase"/>
    <property type="match status" value="1"/>
</dbReference>
<gene>
    <name evidence="3" type="ORF">J2X04_002434</name>
</gene>
<accession>A0ABU1VRF8</accession>
<dbReference type="SUPFAM" id="SSF52266">
    <property type="entry name" value="SGNH hydrolase"/>
    <property type="match status" value="1"/>
</dbReference>
<keyword evidence="1" id="KW-0732">Signal</keyword>
<name>A0ABU1VRF8_9GAMM</name>
<dbReference type="EMBL" id="JAVDVW010000002">
    <property type="protein sequence ID" value="MDR7100053.1"/>
    <property type="molecule type" value="Genomic_DNA"/>
</dbReference>
<feature type="domain" description="SGNH hydrolase-type esterase" evidence="2">
    <location>
        <begin position="51"/>
        <end position="219"/>
    </location>
</feature>
<dbReference type="Pfam" id="PF13472">
    <property type="entry name" value="Lipase_GDSL_2"/>
    <property type="match status" value="1"/>
</dbReference>
<evidence type="ECO:0000313" key="4">
    <source>
        <dbReference type="Proteomes" id="UP001267878"/>
    </source>
</evidence>
<proteinExistence type="predicted"/>
<feature type="signal peptide" evidence="1">
    <location>
        <begin position="1"/>
        <end position="18"/>
    </location>
</feature>
<dbReference type="InterPro" id="IPR013830">
    <property type="entry name" value="SGNH_hydro"/>
</dbReference>
<dbReference type="RefSeq" id="WP_310054598.1">
    <property type="nucleotide sequence ID" value="NZ_JAVDVW010000002.1"/>
</dbReference>
<evidence type="ECO:0000259" key="2">
    <source>
        <dbReference type="Pfam" id="PF13472"/>
    </source>
</evidence>
<protein>
    <submittedName>
        <fullName evidence="3">Lysophospholipase L1-like esterase</fullName>
    </submittedName>
</protein>
<reference evidence="3 4" key="1">
    <citation type="submission" date="2023-07" db="EMBL/GenBank/DDBJ databases">
        <title>Sorghum-associated microbial communities from plants grown in Nebraska, USA.</title>
        <authorList>
            <person name="Schachtman D."/>
        </authorList>
    </citation>
    <scope>NUCLEOTIDE SEQUENCE [LARGE SCALE GENOMIC DNA]</scope>
    <source>
        <strain evidence="3 4">BE187</strain>
    </source>
</reference>
<dbReference type="CDD" id="cd01836">
    <property type="entry name" value="FeeA_FeeB_like"/>
    <property type="match status" value="1"/>
</dbReference>
<keyword evidence="4" id="KW-1185">Reference proteome</keyword>
<sequence>MTYRLAAIGLAPVLFAQAAYTRRVTPRLPEPPGPRQGSAGAGRPLRLLIAGDSAAAGVGAATQAAALSGRLVSGLAHHFCVSWQLMARTGVAIADLVQQLDAAPRQAFDVAVLSVGVNDVTGGTSARRWLQLQSQLVELLTMEFEVRHLLLACIPPMQYFPALPHPLGWYLGKRSAHLNQLSLDGVQRNPRCEFVDPGYVPEGRFIASDGFHPAPDAYAWWAQHLSWRIVDRWC</sequence>
<evidence type="ECO:0000256" key="1">
    <source>
        <dbReference type="SAM" id="SignalP"/>
    </source>
</evidence>
<comment type="caution">
    <text evidence="3">The sequence shown here is derived from an EMBL/GenBank/DDBJ whole genome shotgun (WGS) entry which is preliminary data.</text>
</comment>
<dbReference type="Proteomes" id="UP001267878">
    <property type="component" value="Unassembled WGS sequence"/>
</dbReference>
<organism evidence="3 4">
    <name type="scientific">Agrilutibacter niabensis</name>
    <dbReference type="NCBI Taxonomy" id="380628"/>
    <lineage>
        <taxon>Bacteria</taxon>
        <taxon>Pseudomonadati</taxon>
        <taxon>Pseudomonadota</taxon>
        <taxon>Gammaproteobacteria</taxon>
        <taxon>Lysobacterales</taxon>
        <taxon>Lysobacteraceae</taxon>
        <taxon>Agrilutibacter</taxon>
    </lineage>
</organism>
<dbReference type="InterPro" id="IPR036514">
    <property type="entry name" value="SGNH_hydro_sf"/>
</dbReference>
<evidence type="ECO:0000313" key="3">
    <source>
        <dbReference type="EMBL" id="MDR7100053.1"/>
    </source>
</evidence>